<dbReference type="PANTHER" id="PTHR33240:SF15">
    <property type="entry name" value="GAG-PRO-LIKE PROTEIN"/>
    <property type="match status" value="1"/>
</dbReference>
<dbReference type="CDD" id="cd00303">
    <property type="entry name" value="retropepsin_like"/>
    <property type="match status" value="1"/>
</dbReference>
<name>A0A444XNC0_ARAHY</name>
<sequence>MEKGKAVAQSSGVDKGKEVDIDEEYFEEGDDDMIGTISIIPTEYLGEYEGDPEEDYDMEDEEVFSFIRIKDEPGYFLQPTEKQMSRLRPLHITTTLSGIKVNKVLIDGGATISLLPERMLMKVGKHPDDLVPTNIAVANFSGTSTPTKGLVTLSVKVGSSERNIVFVVVSSKASYNALLGRDWIHSVGAVPCTVHQSVLLWTKDGKPKFIEADSNLYVEQLHIDFRMYNPKLKPLDVDRTLNSYNCEGCYLSSEGLSVKLCYPELAFTPTGWDFEFCHGIRFSYFCNPNDVSNRTADVIAEVHGVENQIDVNLINDQVQSIPNESVNFSFDCIYDLEPLGFEKYSVKNDDHFKGFQSQDPLEKINLETPDDVRITYICKDLADPFRTELPSFT</sequence>
<protein>
    <recommendedName>
        <fullName evidence="4">Peptidase A2 domain-containing protein</fullName>
    </recommendedName>
</protein>
<evidence type="ECO:0000313" key="3">
    <source>
        <dbReference type="Proteomes" id="UP000289738"/>
    </source>
</evidence>
<evidence type="ECO:0000313" key="2">
    <source>
        <dbReference type="EMBL" id="RYQ91055.1"/>
    </source>
</evidence>
<dbReference type="Pfam" id="PF13975">
    <property type="entry name" value="gag-asp_proteas"/>
    <property type="match status" value="1"/>
</dbReference>
<accession>A0A444XNC0</accession>
<dbReference type="Gene3D" id="2.40.70.10">
    <property type="entry name" value="Acid Proteases"/>
    <property type="match status" value="1"/>
</dbReference>
<dbReference type="InterPro" id="IPR021109">
    <property type="entry name" value="Peptidase_aspartic_dom_sf"/>
</dbReference>
<proteinExistence type="predicted"/>
<evidence type="ECO:0008006" key="4">
    <source>
        <dbReference type="Google" id="ProtNLM"/>
    </source>
</evidence>
<reference evidence="2 3" key="1">
    <citation type="submission" date="2019-01" db="EMBL/GenBank/DDBJ databases">
        <title>Sequencing of cultivated peanut Arachis hypogaea provides insights into genome evolution and oil improvement.</title>
        <authorList>
            <person name="Chen X."/>
        </authorList>
    </citation>
    <scope>NUCLEOTIDE SEQUENCE [LARGE SCALE GENOMIC DNA]</scope>
    <source>
        <strain evidence="3">cv. Fuhuasheng</strain>
        <tissue evidence="2">Leaves</tissue>
    </source>
</reference>
<dbReference type="AlphaFoldDB" id="A0A444XNC0"/>
<dbReference type="SUPFAM" id="SSF50630">
    <property type="entry name" value="Acid proteases"/>
    <property type="match status" value="1"/>
</dbReference>
<organism evidence="2 3">
    <name type="scientific">Arachis hypogaea</name>
    <name type="common">Peanut</name>
    <dbReference type="NCBI Taxonomy" id="3818"/>
    <lineage>
        <taxon>Eukaryota</taxon>
        <taxon>Viridiplantae</taxon>
        <taxon>Streptophyta</taxon>
        <taxon>Embryophyta</taxon>
        <taxon>Tracheophyta</taxon>
        <taxon>Spermatophyta</taxon>
        <taxon>Magnoliopsida</taxon>
        <taxon>eudicotyledons</taxon>
        <taxon>Gunneridae</taxon>
        <taxon>Pentapetalae</taxon>
        <taxon>rosids</taxon>
        <taxon>fabids</taxon>
        <taxon>Fabales</taxon>
        <taxon>Fabaceae</taxon>
        <taxon>Papilionoideae</taxon>
        <taxon>50 kb inversion clade</taxon>
        <taxon>dalbergioids sensu lato</taxon>
        <taxon>Dalbergieae</taxon>
        <taxon>Pterocarpus clade</taxon>
        <taxon>Arachis</taxon>
    </lineage>
</organism>
<dbReference type="PANTHER" id="PTHR33240">
    <property type="entry name" value="OS08G0508500 PROTEIN"/>
    <property type="match status" value="1"/>
</dbReference>
<dbReference type="EMBL" id="SDMP01000019">
    <property type="protein sequence ID" value="RYQ91055.1"/>
    <property type="molecule type" value="Genomic_DNA"/>
</dbReference>
<comment type="caution">
    <text evidence="2">The sequence shown here is derived from an EMBL/GenBank/DDBJ whole genome shotgun (WGS) entry which is preliminary data.</text>
</comment>
<feature type="region of interest" description="Disordered" evidence="1">
    <location>
        <begin position="1"/>
        <end position="20"/>
    </location>
</feature>
<evidence type="ECO:0000256" key="1">
    <source>
        <dbReference type="SAM" id="MobiDB-lite"/>
    </source>
</evidence>
<dbReference type="Proteomes" id="UP000289738">
    <property type="component" value="Chromosome B09"/>
</dbReference>
<gene>
    <name evidence="2" type="ORF">Ahy_B09g096923</name>
</gene>
<keyword evidence="3" id="KW-1185">Reference proteome</keyword>